<dbReference type="AlphaFoldDB" id="A0AA35JET7"/>
<organism evidence="2 3">
    <name type="scientific">Saccharomyces uvarum</name>
    <name type="common">Yeast</name>
    <name type="synonym">Saccharomyces bayanus var. uvarum</name>
    <dbReference type="NCBI Taxonomy" id="230603"/>
    <lineage>
        <taxon>Eukaryota</taxon>
        <taxon>Fungi</taxon>
        <taxon>Dikarya</taxon>
        <taxon>Ascomycota</taxon>
        <taxon>Saccharomycotina</taxon>
        <taxon>Saccharomycetes</taxon>
        <taxon>Saccharomycetales</taxon>
        <taxon>Saccharomycetaceae</taxon>
        <taxon>Saccharomyces</taxon>
    </lineage>
</organism>
<evidence type="ECO:0000256" key="1">
    <source>
        <dbReference type="SAM" id="MobiDB-lite"/>
    </source>
</evidence>
<accession>A0AA35JET7</accession>
<feature type="region of interest" description="Disordered" evidence="1">
    <location>
        <begin position="101"/>
        <end position="123"/>
    </location>
</feature>
<reference evidence="2" key="1">
    <citation type="submission" date="2022-10" db="EMBL/GenBank/DDBJ databases">
        <authorList>
            <person name="Byrne P K."/>
        </authorList>
    </citation>
    <scope>NUCLEOTIDE SEQUENCE</scope>
    <source>
        <strain evidence="2">CBS7001</strain>
    </source>
</reference>
<name>A0AA35JET7_SACUV</name>
<evidence type="ECO:0000313" key="3">
    <source>
        <dbReference type="Proteomes" id="UP001162090"/>
    </source>
</evidence>
<evidence type="ECO:0000313" key="2">
    <source>
        <dbReference type="EMBL" id="CAI4059407.1"/>
    </source>
</evidence>
<protein>
    <submittedName>
        <fullName evidence="2">Uncharacterized protein</fullName>
    </submittedName>
</protein>
<gene>
    <name evidence="2" type="primary">SUVC04G4980</name>
    <name evidence="2" type="ORF">SUVC_04G4980</name>
</gene>
<proteinExistence type="predicted"/>
<dbReference type="EMBL" id="OX365915">
    <property type="protein sequence ID" value="CAI4059407.1"/>
    <property type="molecule type" value="Genomic_DNA"/>
</dbReference>
<dbReference type="Proteomes" id="UP001162090">
    <property type="component" value="Chromosome 4"/>
</dbReference>
<sequence length="145" mass="16880">MTIFSKFSYFENFFSFKKQEPSPIEIVYCNETNGFVNIKALESFTDDSMEADISDKEMATILTKNRKNLGKVTIDKNSSNKQCINLNEFKTGHTAATKQKLSGNESWWHQDSYPPEDSSEFNKFDDKHNRIQKCSTRRGYLSYKK</sequence>